<name>A0ACD6B8H3_9BACT</name>
<reference evidence="1" key="2">
    <citation type="journal article" date="2010" name="Appl. Microbiol. Biotechnol.">
        <title>A novel xyloglucan-specific endo-beta-1,4-glucanase: biochemical properties and inhibition studies.</title>
        <authorList>
            <person name="Wong D.D."/>
            <person name="Chan V.J."/>
            <person name="McCormack A.A."/>
            <person name="Batt S.B."/>
        </authorList>
    </citation>
    <scope>NUCLEOTIDE SEQUENCE</scope>
</reference>
<dbReference type="PDB" id="4W84">
    <property type="method" value="X-ray"/>
    <property type="resolution" value="1.79 A"/>
    <property type="chains" value="A/B=92-430"/>
</dbReference>
<evidence type="ECO:0000313" key="1">
    <source>
        <dbReference type="EMBL" id="ACZ54907.1"/>
    </source>
</evidence>
<accession>A0ACD6B8H3</accession>
<reference evidence="2 3" key="3">
    <citation type="journal article" date="2015" name="Biochemistry">
        <title>Structural basis for xyloglucan specificity and alpha-d-Xylp(1 6)-D-Glcp recognition at the -1 subsite within the GH5 family.</title>
        <authorList>
            <person name="Dos Santos C.R."/>
            <person name="Cordeiro R.L."/>
            <person name="Wong D.W."/>
            <person name="Murakami M.T."/>
        </authorList>
    </citation>
    <scope>X-RAY CRYSTALLOGRAPHY (1.58 ANGSTROMS) OF 92-430</scope>
</reference>
<organism evidence="1">
    <name type="scientific">uncultured bacterium</name>
    <dbReference type="NCBI Taxonomy" id="77133"/>
    <lineage>
        <taxon>Bacteria</taxon>
        <taxon>environmental samples</taxon>
    </lineage>
</organism>
<dbReference type="EMBL" id="GU187287">
    <property type="protein sequence ID" value="ACZ54907.1"/>
    <property type="molecule type" value="Genomic_DNA"/>
</dbReference>
<evidence type="ECO:0007829" key="3">
    <source>
        <dbReference type="PDB" id="4W85"/>
    </source>
</evidence>
<keyword evidence="1" id="KW-0378">Hydrolase</keyword>
<keyword evidence="1" id="KW-0326">Glycosidase</keyword>
<reference evidence="1" key="1">
    <citation type="submission" date="2009-11" db="EMBL/GenBank/DDBJ databases">
        <authorList>
            <person name="Wong D.W.S."/>
            <person name="Chan V.J."/>
            <person name="McCormack A.A."/>
            <person name="Batt S.B."/>
        </authorList>
    </citation>
    <scope>NUCLEOTIDE SEQUENCE</scope>
</reference>
<keyword evidence="2 3" id="KW-0002">3D-structure</keyword>
<dbReference type="EC" id="3.2.1.151" evidence="1"/>
<protein>
    <submittedName>
        <fullName evidence="1">Xyloglucan-specific endo-beta-1,4-glucanase</fullName>
        <ecNumber evidence="1">3.2.1.151</ecNumber>
    </submittedName>
</protein>
<accession>D2K7Z0</accession>
<evidence type="ECO:0007829" key="2">
    <source>
        <dbReference type="PDB" id="4W84"/>
    </source>
</evidence>
<dbReference type="PDB" id="4W85">
    <property type="method" value="X-ray"/>
    <property type="resolution" value="1.92 A"/>
    <property type="chains" value="A/B=92-430"/>
</dbReference>
<sequence length="431" mass="47619">MKKKALIMTMTLALVTGLFAGCGSEAVSSSASVSSKTEISKEAKTQTSTSAKASTETKTSTETSTETKTSTETSTETSTDTSSNNQEAYNVDRSRVFDILSNINIGWNLGNTLDATGGGNSVNAETSWGNPKTTQEIVDTVNDRGFNAIRIPVTFANHLGPAPEYPISADWLARVKEVVDYAVNDGMYIILDTHHETNYWLKTDPNNEAALCEELAAIWKQLAEAFKDYDEKLMFEGMNEPRMAGSAKEWSGGTPAERKLINAMNKAFIDAVRATGGNNADRVLIICTYGHNSDEPTLKDLEIPSDPNIAVALHTYTPYFFTYVADGSYSVWNGSKKNDITWQYNNIKKYLIDKGIPVVITETGAQFKENTEDIVRWIGDYVGTLDQDGVKCFIWDNNIYHGNGEKFGLLNRSLLKWYNDDIVDAYVNHAK</sequence>
<proteinExistence type="evidence at protein level"/>
<dbReference type="PDB" id="4W86">
    <property type="method" value="X-ray"/>
    <property type="resolution" value="2.64 A"/>
    <property type="chains" value="A/B=92-430"/>
</dbReference>
<dbReference type="PDB" id="4W87">
    <property type="method" value="X-ray"/>
    <property type="resolution" value="2.15 A"/>
    <property type="chains" value="A/B=92-430"/>
</dbReference>
<dbReference type="PDB" id="4W88">
    <property type="method" value="X-ray"/>
    <property type="resolution" value="1.58 A"/>
    <property type="chains" value="A/B=92-430"/>
</dbReference>
<dbReference type="PDB" id="4W89">
    <property type="method" value="X-ray"/>
    <property type="resolution" value="2.40 A"/>
    <property type="chains" value="A/B=92-430"/>
</dbReference>